<evidence type="ECO:0000256" key="5">
    <source>
        <dbReference type="SAM" id="MobiDB-lite"/>
    </source>
</evidence>
<evidence type="ECO:0000256" key="4">
    <source>
        <dbReference type="ARBA" id="ARBA00023235"/>
    </source>
</evidence>
<comment type="similarity">
    <text evidence="1">Belongs to the pseudouridine synthase Pus10 family.</text>
</comment>
<protein>
    <recommendedName>
        <fullName evidence="2">tRNA pseudouridine(55) synthase</fullName>
        <ecNumber evidence="2">5.4.99.25</ecNumber>
    </recommendedName>
</protein>
<dbReference type="InterPro" id="IPR039894">
    <property type="entry name" value="Pus10-like"/>
</dbReference>
<keyword evidence="8" id="KW-1185">Reference proteome</keyword>
<evidence type="ECO:0000313" key="7">
    <source>
        <dbReference type="EMBL" id="TNJ27610.1"/>
    </source>
</evidence>
<evidence type="ECO:0000256" key="2">
    <source>
        <dbReference type="ARBA" id="ARBA00012787"/>
    </source>
</evidence>
<dbReference type="PANTHER" id="PTHR21568:SF0">
    <property type="entry name" value="TRNA PSEUDOURIDINE SYNTHASE PUS10"/>
    <property type="match status" value="1"/>
</dbReference>
<dbReference type="EC" id="5.4.99.25" evidence="2"/>
<comment type="caution">
    <text evidence="7">The sequence shown here is derived from an EMBL/GenBank/DDBJ whole genome shotgun (WGS) entry which is preliminary data.</text>
</comment>
<dbReference type="InterPro" id="IPR048741">
    <property type="entry name" value="Pus10-like_C"/>
</dbReference>
<sequence>MADAGEENAVAAHLLAQGVCRFCVLRFLGRDDPDAFQRAAAEGAGADADAGENSRCPTCLGILPRVAAPGFCEAVVGAFAAAGFVAPAFLLTVATPACLIPRDALALHELFGCRTCDGAVRAADGEKGASLRARLAHVVPVKRALKLLLGPRLSAALRLPVAADAPLRYALVVEAAGLPPVELPKQLVDSRRRRDHAVLRRRGVPNDAIVTGALTELVRDAVDDHALLAALCRARTPLRLADDPRVLFRGALERDPVFVAARYLKLQRYLPQTGDGEDTEAADETEAAEENGAETGAPADSDGAVSGALGGSVAALIQPAFIRFGHADGATFHAAGREDVDVRMRGDGRPFLVELRNSRDGHLRNWAAFEAGVAGLEANGPIAVVGPVKVVDSATALKRLSEGSADKQKTYRALCWASRSLPDAAFEALASISELQIAQQTPLRVLHRRTLLRRARTITQLRLEKRLGTRYFVLTITAQAGTYIKEFCNGDCGRTRPALGDLLGADIEILQLDVVEVEMAWPP</sequence>
<dbReference type="GO" id="GO:0003723">
    <property type="term" value="F:RNA binding"/>
    <property type="evidence" value="ECO:0007669"/>
    <property type="project" value="InterPro"/>
</dbReference>
<evidence type="ECO:0000259" key="6">
    <source>
        <dbReference type="Pfam" id="PF21238"/>
    </source>
</evidence>
<dbReference type="FunFam" id="3.30.70.3190:FF:000001">
    <property type="entry name" value="tRNA pseudouridine synthase Pus10"/>
    <property type="match status" value="1"/>
</dbReference>
<gene>
    <name evidence="7" type="ORF">GMRT_12871</name>
</gene>
<feature type="compositionally biased region" description="Low complexity" evidence="5">
    <location>
        <begin position="293"/>
        <end position="304"/>
    </location>
</feature>
<dbReference type="Gene3D" id="3.30.70.2510">
    <property type="match status" value="1"/>
</dbReference>
<dbReference type="VEuPathDB" id="GiardiaDB:GMRT_12871"/>
<dbReference type="InterPro" id="IPR020103">
    <property type="entry name" value="PsdUridine_synth_cat_dom_sf"/>
</dbReference>
<keyword evidence="3" id="KW-0819">tRNA processing</keyword>
<organism evidence="7 8">
    <name type="scientific">Giardia muris</name>
    <dbReference type="NCBI Taxonomy" id="5742"/>
    <lineage>
        <taxon>Eukaryota</taxon>
        <taxon>Metamonada</taxon>
        <taxon>Diplomonadida</taxon>
        <taxon>Hexamitidae</taxon>
        <taxon>Giardiinae</taxon>
        <taxon>Giardia</taxon>
    </lineage>
</organism>
<evidence type="ECO:0000313" key="8">
    <source>
        <dbReference type="Proteomes" id="UP000315496"/>
    </source>
</evidence>
<evidence type="ECO:0000256" key="1">
    <source>
        <dbReference type="ARBA" id="ARBA00009652"/>
    </source>
</evidence>
<dbReference type="Gene3D" id="3.30.70.3190">
    <property type="match status" value="1"/>
</dbReference>
<dbReference type="EMBL" id="VDLU01000003">
    <property type="protein sequence ID" value="TNJ27610.1"/>
    <property type="molecule type" value="Genomic_DNA"/>
</dbReference>
<feature type="domain" description="Pus10-like C-terminal" evidence="6">
    <location>
        <begin position="258"/>
        <end position="518"/>
    </location>
</feature>
<dbReference type="AlphaFoldDB" id="A0A4Z1SPN0"/>
<dbReference type="OrthoDB" id="271937at2759"/>
<name>A0A4Z1SPN0_GIAMU</name>
<dbReference type="SUPFAM" id="SSF55120">
    <property type="entry name" value="Pseudouridine synthase"/>
    <property type="match status" value="1"/>
</dbReference>
<keyword evidence="4" id="KW-0413">Isomerase</keyword>
<dbReference type="GO" id="GO:0160148">
    <property type="term" value="F:tRNA pseudouridine(55) synthase activity"/>
    <property type="evidence" value="ECO:0007669"/>
    <property type="project" value="UniProtKB-EC"/>
</dbReference>
<feature type="region of interest" description="Disordered" evidence="5">
    <location>
        <begin position="273"/>
        <end position="304"/>
    </location>
</feature>
<proteinExistence type="inferred from homology"/>
<accession>A0A4Z1SPN0</accession>
<evidence type="ECO:0000256" key="3">
    <source>
        <dbReference type="ARBA" id="ARBA00022694"/>
    </source>
</evidence>
<dbReference type="PANTHER" id="PTHR21568">
    <property type="entry name" value="TRNA PSEUDOURIDINE SYNTHASE PUS10"/>
    <property type="match status" value="1"/>
</dbReference>
<reference evidence="7 8" key="1">
    <citation type="submission" date="2019-05" db="EMBL/GenBank/DDBJ databases">
        <title>The compact genome of Giardia muris reveals important steps in the evolution of intestinal protozoan parasites.</title>
        <authorList>
            <person name="Xu F."/>
            <person name="Jimenez-Gonzalez A."/>
            <person name="Einarsson E."/>
            <person name="Astvaldsson A."/>
            <person name="Peirasmaki D."/>
            <person name="Eckmann L."/>
            <person name="Andersson J.O."/>
            <person name="Svard S.G."/>
            <person name="Jerlstrom-Hultqvist J."/>
        </authorList>
    </citation>
    <scope>NUCLEOTIDE SEQUENCE [LARGE SCALE GENOMIC DNA]</scope>
    <source>
        <strain evidence="7 8">Roberts-Thomson</strain>
    </source>
</reference>
<dbReference type="Proteomes" id="UP000315496">
    <property type="component" value="Chromosome 3"/>
</dbReference>
<dbReference type="GO" id="GO:0031119">
    <property type="term" value="P:tRNA pseudouridine synthesis"/>
    <property type="evidence" value="ECO:0007669"/>
    <property type="project" value="TreeGrafter"/>
</dbReference>
<dbReference type="Pfam" id="PF21238">
    <property type="entry name" value="Pus10_C"/>
    <property type="match status" value="1"/>
</dbReference>
<feature type="compositionally biased region" description="Acidic residues" evidence="5">
    <location>
        <begin position="275"/>
        <end position="292"/>
    </location>
</feature>